<evidence type="ECO:0000313" key="1">
    <source>
        <dbReference type="EMBL" id="JAH43859.1"/>
    </source>
</evidence>
<proteinExistence type="predicted"/>
<organism evidence="1">
    <name type="scientific">Anguilla anguilla</name>
    <name type="common">European freshwater eel</name>
    <name type="synonym">Muraena anguilla</name>
    <dbReference type="NCBI Taxonomy" id="7936"/>
    <lineage>
        <taxon>Eukaryota</taxon>
        <taxon>Metazoa</taxon>
        <taxon>Chordata</taxon>
        <taxon>Craniata</taxon>
        <taxon>Vertebrata</taxon>
        <taxon>Euteleostomi</taxon>
        <taxon>Actinopterygii</taxon>
        <taxon>Neopterygii</taxon>
        <taxon>Teleostei</taxon>
        <taxon>Anguilliformes</taxon>
        <taxon>Anguillidae</taxon>
        <taxon>Anguilla</taxon>
    </lineage>
</organism>
<protein>
    <submittedName>
        <fullName evidence="1">Uncharacterized protein</fullName>
    </submittedName>
</protein>
<accession>A0A0E9SR84</accession>
<dbReference type="AlphaFoldDB" id="A0A0E9SR84"/>
<reference evidence="1" key="1">
    <citation type="submission" date="2014-11" db="EMBL/GenBank/DDBJ databases">
        <authorList>
            <person name="Amaro Gonzalez C."/>
        </authorList>
    </citation>
    <scope>NUCLEOTIDE SEQUENCE</scope>
</reference>
<name>A0A0E9SR84_ANGAN</name>
<sequence length="33" mass="4036">MESRSRVGQQSPISCYKRNCSLEWRFRFIRISN</sequence>
<reference evidence="1" key="2">
    <citation type="journal article" date="2015" name="Fish Shellfish Immunol.">
        <title>Early steps in the European eel (Anguilla anguilla)-Vibrio vulnificus interaction in the gills: Role of the RtxA13 toxin.</title>
        <authorList>
            <person name="Callol A."/>
            <person name="Pajuelo D."/>
            <person name="Ebbesson L."/>
            <person name="Teles M."/>
            <person name="MacKenzie S."/>
            <person name="Amaro C."/>
        </authorList>
    </citation>
    <scope>NUCLEOTIDE SEQUENCE</scope>
</reference>
<dbReference type="EMBL" id="GBXM01064718">
    <property type="protein sequence ID" value="JAH43859.1"/>
    <property type="molecule type" value="Transcribed_RNA"/>
</dbReference>